<proteinExistence type="inferred from homology"/>
<dbReference type="Gene3D" id="3.30.1370.70">
    <property type="entry name" value="Scaffold protein Nfu/NifU, N-terminal domain"/>
    <property type="match status" value="1"/>
</dbReference>
<evidence type="ECO:0000256" key="2">
    <source>
        <dbReference type="SAM" id="MobiDB-lite"/>
    </source>
</evidence>
<reference evidence="4" key="1">
    <citation type="submission" date="2021-01" db="EMBL/GenBank/DDBJ databases">
        <authorList>
            <person name="Corre E."/>
            <person name="Pelletier E."/>
            <person name="Niang G."/>
            <person name="Scheremetjew M."/>
            <person name="Finn R."/>
            <person name="Kale V."/>
            <person name="Holt S."/>
            <person name="Cochrane G."/>
            <person name="Meng A."/>
            <person name="Brown T."/>
            <person name="Cohen L."/>
        </authorList>
    </citation>
    <scope>NUCLEOTIDE SEQUENCE</scope>
    <source>
        <strain evidence="4">CCAP 1951/1</strain>
    </source>
</reference>
<feature type="compositionally biased region" description="Low complexity" evidence="2">
    <location>
        <begin position="156"/>
        <end position="165"/>
    </location>
</feature>
<evidence type="ECO:0000259" key="3">
    <source>
        <dbReference type="SMART" id="SM00932"/>
    </source>
</evidence>
<accession>A0A7S1W621</accession>
<dbReference type="GO" id="GO:0005739">
    <property type="term" value="C:mitochondrion"/>
    <property type="evidence" value="ECO:0007669"/>
    <property type="project" value="TreeGrafter"/>
</dbReference>
<dbReference type="SUPFAM" id="SSF110836">
    <property type="entry name" value="Hypothetical protein SAV1430"/>
    <property type="match status" value="1"/>
</dbReference>
<dbReference type="InterPro" id="IPR014824">
    <property type="entry name" value="Nfu/NifU_N"/>
</dbReference>
<gene>
    <name evidence="4" type="ORF">NDES1114_LOCUS32437</name>
</gene>
<dbReference type="GO" id="GO:0016226">
    <property type="term" value="P:iron-sulfur cluster assembly"/>
    <property type="evidence" value="ECO:0007669"/>
    <property type="project" value="InterPro"/>
</dbReference>
<dbReference type="Pfam" id="PF08712">
    <property type="entry name" value="Nfu_N"/>
    <property type="match status" value="1"/>
</dbReference>
<dbReference type="InterPro" id="IPR034904">
    <property type="entry name" value="FSCA_dom_sf"/>
</dbReference>
<comment type="similarity">
    <text evidence="1">Belongs to the NifU family.</text>
</comment>
<evidence type="ECO:0000256" key="1">
    <source>
        <dbReference type="ARBA" id="ARBA00006420"/>
    </source>
</evidence>
<organism evidence="4">
    <name type="scientific">Neobodo designis</name>
    <name type="common">Flagellated protozoan</name>
    <name type="synonym">Bodo designis</name>
    <dbReference type="NCBI Taxonomy" id="312471"/>
    <lineage>
        <taxon>Eukaryota</taxon>
        <taxon>Discoba</taxon>
        <taxon>Euglenozoa</taxon>
        <taxon>Kinetoplastea</taxon>
        <taxon>Metakinetoplastina</taxon>
        <taxon>Neobodonida</taxon>
        <taxon>Neobodo</taxon>
    </lineage>
</organism>
<evidence type="ECO:0000313" key="4">
    <source>
        <dbReference type="EMBL" id="CAD9150280.1"/>
    </source>
</evidence>
<dbReference type="Gene3D" id="3.30.300.130">
    <property type="entry name" value="Fe-S cluster assembly (FSCA)"/>
    <property type="match status" value="1"/>
</dbReference>
<dbReference type="InterPro" id="IPR001075">
    <property type="entry name" value="NIF_FeS_clus_asmbl_NifU_C"/>
</dbReference>
<dbReference type="PANTHER" id="PTHR11178">
    <property type="entry name" value="IRON-SULFUR CLUSTER SCAFFOLD PROTEIN NFU-RELATED"/>
    <property type="match status" value="1"/>
</dbReference>
<feature type="region of interest" description="Disordered" evidence="2">
    <location>
        <begin position="125"/>
        <end position="171"/>
    </location>
</feature>
<name>A0A7S1W621_NEODS</name>
<feature type="domain" description="Scaffold protein Nfu/NifU N-terminal" evidence="3">
    <location>
        <begin position="31"/>
        <end position="107"/>
    </location>
</feature>
<dbReference type="Pfam" id="PF01106">
    <property type="entry name" value="NifU"/>
    <property type="match status" value="1"/>
</dbReference>
<dbReference type="GO" id="GO:0051536">
    <property type="term" value="F:iron-sulfur cluster binding"/>
    <property type="evidence" value="ECO:0007669"/>
    <property type="project" value="InterPro"/>
</dbReference>
<dbReference type="InterPro" id="IPR035433">
    <property type="entry name" value="NFU1-like"/>
</dbReference>
<dbReference type="PANTHER" id="PTHR11178:SF52">
    <property type="entry name" value="PROTEIN 5, PUTATIVE-RELATED"/>
    <property type="match status" value="1"/>
</dbReference>
<dbReference type="GO" id="GO:0005506">
    <property type="term" value="F:iron ion binding"/>
    <property type="evidence" value="ECO:0007669"/>
    <property type="project" value="InterPro"/>
</dbReference>
<dbReference type="InterPro" id="IPR036498">
    <property type="entry name" value="Nfu/NifU_N_sf"/>
</dbReference>
<dbReference type="AlphaFoldDB" id="A0A7S1W621"/>
<dbReference type="SMART" id="SM00932">
    <property type="entry name" value="Nfu_N"/>
    <property type="match status" value="1"/>
</dbReference>
<dbReference type="EMBL" id="HBGF01048548">
    <property type="protein sequence ID" value="CAD9150280.1"/>
    <property type="molecule type" value="Transcribed_RNA"/>
</dbReference>
<dbReference type="PIRSF" id="PIRSF036773">
    <property type="entry name" value="HIRIP5"/>
    <property type="match status" value="1"/>
</dbReference>
<protein>
    <recommendedName>
        <fullName evidence="3">Scaffold protein Nfu/NifU N-terminal domain-containing protein</fullName>
    </recommendedName>
</protein>
<dbReference type="SUPFAM" id="SSF117916">
    <property type="entry name" value="Fe-S cluster assembly (FSCA) domain-like"/>
    <property type="match status" value="1"/>
</dbReference>
<sequence>MRRVFGGLSARHCAAPSASPLVVAALRNIFVQCRDTPNDDCMMFFAPGYEFLKPREGESVAVTMTVEKENKHISPLAKRLFRIYGVDEVTIGHRFVTVTRQTEPDLGEDDGDEAESMDDIRGRISLTNASDIEKGKGFVPSPDKAKESATPPQMAPPSSKATPSPAGGGMQVKQHVLPDEEIAPWQPPEWFDLQCQVCAAIADHAHSKEPTVELDAPHPHQDTQPAEGDCEVVLSIKELIATVIRPEIQKDGGDIRYLQWEKASGEMLVELLGACKTCKSSTTTLADLIERTTRHWIPEVTSVVEANQRRKLQQQQQQQQQSAQEGAEAAA</sequence>